<organism evidence="3 4">
    <name type="scientific">Nitrosomonas marina</name>
    <dbReference type="NCBI Taxonomy" id="917"/>
    <lineage>
        <taxon>Bacteria</taxon>
        <taxon>Pseudomonadati</taxon>
        <taxon>Pseudomonadota</taxon>
        <taxon>Betaproteobacteria</taxon>
        <taxon>Nitrosomonadales</taxon>
        <taxon>Nitrosomonadaceae</taxon>
        <taxon>Nitrosomonas</taxon>
    </lineage>
</organism>
<gene>
    <name evidence="3" type="ORF">SAMN05216325_10964</name>
</gene>
<comment type="similarity">
    <text evidence="1">Belongs to the UDP-N-acetylglucosamine 2-epimerase family.</text>
</comment>
<dbReference type="PANTHER" id="PTHR43174">
    <property type="entry name" value="UDP-N-ACETYLGLUCOSAMINE 2-EPIMERASE"/>
    <property type="match status" value="1"/>
</dbReference>
<dbReference type="EMBL" id="FOCP01000009">
    <property type="protein sequence ID" value="SEN17621.1"/>
    <property type="molecule type" value="Genomic_DNA"/>
</dbReference>
<accession>A0A1H8EDH5</accession>
<evidence type="ECO:0000256" key="1">
    <source>
        <dbReference type="RuleBase" id="RU003513"/>
    </source>
</evidence>
<dbReference type="SUPFAM" id="SSF53756">
    <property type="entry name" value="UDP-Glycosyltransferase/glycogen phosphorylase"/>
    <property type="match status" value="1"/>
</dbReference>
<name>A0A1H8EDH5_9PROT</name>
<sequence length="418" mass="46008">MKSTKIVTPLFFFNAASNVIGTAFHSYKFMPKVIYLVAGARPNFMKIAPIVRALNAHPTLTYKIIHTGQHYDPEMNAVFFEELGIPQPDFFMGVGGGSHAQQTARIMVAFEEYCQKTIPDAVLVVGDVNSTLACSIVAKKLQIPVAHVEAGLRSGDMGMPEEINRLVTDSISDWFFVTEPSGMHHLQHEGKSDDAIFNVGHVMVDNLLYQADKLSRMDTRNLATTAYKKAQAAAGKRYGVVTLHRPSNVDDADTFTKISHALKTIAQELPLIFPVHPRTRQNLEKFAIDLGADITLTGPQSYMSFLHLWKDAAVVLTDSGGLQEETTALGVPCITIRENTERPITVDEGSNKLAGTDPATIIHETLDVLRSPQAVCRRPELWDGKAAERIVAILARVLENLSDHGEKTTPKRIQPAKS</sequence>
<evidence type="ECO:0000313" key="3">
    <source>
        <dbReference type="EMBL" id="SEN17621.1"/>
    </source>
</evidence>
<protein>
    <submittedName>
        <fullName evidence="3">UDP-N-acetylglucosamine 2-epimerase (Non-hydrolysing)</fullName>
    </submittedName>
</protein>
<feature type="domain" description="UDP-N-acetylglucosamine 2-epimerase" evidence="2">
    <location>
        <begin position="52"/>
        <end position="394"/>
    </location>
</feature>
<proteinExistence type="inferred from homology"/>
<keyword evidence="1" id="KW-0413">Isomerase</keyword>
<evidence type="ECO:0000313" key="4">
    <source>
        <dbReference type="Proteomes" id="UP000199459"/>
    </source>
</evidence>
<dbReference type="STRING" id="917.SAMN05216326_10857"/>
<dbReference type="CDD" id="cd03786">
    <property type="entry name" value="GTB_UDP-GlcNAc_2-Epimerase"/>
    <property type="match status" value="1"/>
</dbReference>
<evidence type="ECO:0000259" key="2">
    <source>
        <dbReference type="Pfam" id="PF02350"/>
    </source>
</evidence>
<dbReference type="Pfam" id="PF02350">
    <property type="entry name" value="Epimerase_2"/>
    <property type="match status" value="1"/>
</dbReference>
<dbReference type="InterPro" id="IPR029767">
    <property type="entry name" value="WecB-like"/>
</dbReference>
<dbReference type="PANTHER" id="PTHR43174:SF1">
    <property type="entry name" value="UDP-N-ACETYLGLUCOSAMINE 2-EPIMERASE"/>
    <property type="match status" value="1"/>
</dbReference>
<dbReference type="Gene3D" id="3.40.50.2000">
    <property type="entry name" value="Glycogen Phosphorylase B"/>
    <property type="match status" value="2"/>
</dbReference>
<dbReference type="InterPro" id="IPR003331">
    <property type="entry name" value="UDP_GlcNAc_Epimerase_2_dom"/>
</dbReference>
<dbReference type="GO" id="GO:0016853">
    <property type="term" value="F:isomerase activity"/>
    <property type="evidence" value="ECO:0007669"/>
    <property type="project" value="UniProtKB-KW"/>
</dbReference>
<dbReference type="Proteomes" id="UP000199459">
    <property type="component" value="Unassembled WGS sequence"/>
</dbReference>
<dbReference type="NCBIfam" id="TIGR00236">
    <property type="entry name" value="wecB"/>
    <property type="match status" value="1"/>
</dbReference>
<dbReference type="AlphaFoldDB" id="A0A1H8EDH5"/>
<reference evidence="3 4" key="1">
    <citation type="submission" date="2016-10" db="EMBL/GenBank/DDBJ databases">
        <authorList>
            <person name="de Groot N.N."/>
        </authorList>
    </citation>
    <scope>NUCLEOTIDE SEQUENCE [LARGE SCALE GENOMIC DNA]</scope>
    <source>
        <strain evidence="3 4">Nm22</strain>
    </source>
</reference>